<dbReference type="PIRSF" id="PIRSF001438">
    <property type="entry name" value="4pyrrol_synth_OHMeBilane_synth"/>
    <property type="match status" value="1"/>
</dbReference>
<name>A0A0S3QW53_THET7</name>
<reference evidence="12" key="1">
    <citation type="journal article" date="2018" name="Science">
        <title>A primordial and reversible TCA cycle in a facultatively chemolithoautotrophic thermophile.</title>
        <authorList>
            <person name="Nunoura T."/>
            <person name="Chikaraishi Y."/>
            <person name="Izaki R."/>
            <person name="Suwa T."/>
            <person name="Sato T."/>
            <person name="Harada T."/>
            <person name="Mori K."/>
            <person name="Kato Y."/>
            <person name="Miyazaki M."/>
            <person name="Shimamura S."/>
            <person name="Yanagawa K."/>
            <person name="Shuto A."/>
            <person name="Ohkouchi N."/>
            <person name="Fujita N."/>
            <person name="Takaki Y."/>
            <person name="Atomi H."/>
            <person name="Takai K."/>
        </authorList>
    </citation>
    <scope>NUCLEOTIDE SEQUENCE [LARGE SCALE GENOMIC DNA]</scope>
    <source>
        <strain evidence="12">DSM 17441 / JCM 13301 / NBRC 103674 / ABI70S6</strain>
    </source>
</reference>
<evidence type="ECO:0000313" key="11">
    <source>
        <dbReference type="EMBL" id="BAT72564.1"/>
    </source>
</evidence>
<evidence type="ECO:0000256" key="3">
    <source>
        <dbReference type="ARBA" id="ARBA00005638"/>
    </source>
</evidence>
<comment type="subunit">
    <text evidence="4 8">Monomer.</text>
</comment>
<comment type="similarity">
    <text evidence="3 8">Belongs to the HMBS family.</text>
</comment>
<evidence type="ECO:0000259" key="9">
    <source>
        <dbReference type="Pfam" id="PF01379"/>
    </source>
</evidence>
<dbReference type="HAMAP" id="MF_00260">
    <property type="entry name" value="Porphobil_deam"/>
    <property type="match status" value="1"/>
</dbReference>
<evidence type="ECO:0000256" key="8">
    <source>
        <dbReference type="HAMAP-Rule" id="MF_00260"/>
    </source>
</evidence>
<dbReference type="PRINTS" id="PR00151">
    <property type="entry name" value="PORPHBDMNASE"/>
</dbReference>
<dbReference type="CDD" id="cd13646">
    <property type="entry name" value="PBP2_EcHMBS_like"/>
    <property type="match status" value="1"/>
</dbReference>
<dbReference type="RefSeq" id="WP_068550724.1">
    <property type="nucleotide sequence ID" value="NZ_AP013035.1"/>
</dbReference>
<dbReference type="STRING" id="1298851.TST_1780"/>
<comment type="catalytic activity">
    <reaction evidence="7 8">
        <text>4 porphobilinogen + H2O = hydroxymethylbilane + 4 NH4(+)</text>
        <dbReference type="Rhea" id="RHEA:13185"/>
        <dbReference type="ChEBI" id="CHEBI:15377"/>
        <dbReference type="ChEBI" id="CHEBI:28938"/>
        <dbReference type="ChEBI" id="CHEBI:57845"/>
        <dbReference type="ChEBI" id="CHEBI:58126"/>
        <dbReference type="EC" id="2.5.1.61"/>
    </reaction>
</comment>
<dbReference type="FunFam" id="3.40.190.10:FF:000004">
    <property type="entry name" value="Porphobilinogen deaminase"/>
    <property type="match status" value="1"/>
</dbReference>
<evidence type="ECO:0000313" key="12">
    <source>
        <dbReference type="Proteomes" id="UP000063234"/>
    </source>
</evidence>
<dbReference type="EMBL" id="AP013035">
    <property type="protein sequence ID" value="BAT72564.1"/>
    <property type="molecule type" value="Genomic_DNA"/>
</dbReference>
<evidence type="ECO:0000256" key="2">
    <source>
        <dbReference type="ARBA" id="ARBA00004735"/>
    </source>
</evidence>
<organism evidence="11 12">
    <name type="scientific">Thermosulfidibacter takaii (strain DSM 17441 / JCM 13301 / NBRC 103674 / ABI70S6)</name>
    <dbReference type="NCBI Taxonomy" id="1298851"/>
    <lineage>
        <taxon>Bacteria</taxon>
        <taxon>Pseudomonadati</taxon>
        <taxon>Thermosulfidibacterota</taxon>
        <taxon>Thermosulfidibacteria</taxon>
        <taxon>Thermosulfidibacterales</taxon>
        <taxon>Thermosulfidibacteraceae</taxon>
    </lineage>
</organism>
<dbReference type="GO" id="GO:0005737">
    <property type="term" value="C:cytoplasm"/>
    <property type="evidence" value="ECO:0007669"/>
    <property type="project" value="UniProtKB-UniRule"/>
</dbReference>
<feature type="modified residue" description="S-(dipyrrolylmethanemethyl)cysteine" evidence="8">
    <location>
        <position position="233"/>
    </location>
</feature>
<dbReference type="KEGG" id="ttk:TST_1780"/>
<dbReference type="InterPro" id="IPR022418">
    <property type="entry name" value="Porphobilinogen_deaminase_C"/>
</dbReference>
<evidence type="ECO:0000256" key="6">
    <source>
        <dbReference type="ARBA" id="ARBA00023244"/>
    </source>
</evidence>
<dbReference type="InterPro" id="IPR022417">
    <property type="entry name" value="Porphobilin_deaminase_N"/>
</dbReference>
<dbReference type="InterPro" id="IPR000860">
    <property type="entry name" value="HemC"/>
</dbReference>
<dbReference type="Proteomes" id="UP000063234">
    <property type="component" value="Chromosome"/>
</dbReference>
<dbReference type="PANTHER" id="PTHR11557:SF0">
    <property type="entry name" value="PORPHOBILINOGEN DEAMINASE"/>
    <property type="match status" value="1"/>
</dbReference>
<dbReference type="InterPro" id="IPR036803">
    <property type="entry name" value="Porphobilinogen_deaminase_C_sf"/>
</dbReference>
<dbReference type="OrthoDB" id="9810298at2"/>
<dbReference type="Pfam" id="PF03900">
    <property type="entry name" value="Porphobil_deamC"/>
    <property type="match status" value="1"/>
</dbReference>
<dbReference type="NCBIfam" id="TIGR00212">
    <property type="entry name" value="hemC"/>
    <property type="match status" value="1"/>
</dbReference>
<evidence type="ECO:0000256" key="7">
    <source>
        <dbReference type="ARBA" id="ARBA00048169"/>
    </source>
</evidence>
<dbReference type="GO" id="GO:0004418">
    <property type="term" value="F:hydroxymethylbilane synthase activity"/>
    <property type="evidence" value="ECO:0007669"/>
    <property type="project" value="UniProtKB-UniRule"/>
</dbReference>
<dbReference type="Gene3D" id="3.40.190.10">
    <property type="entry name" value="Periplasmic binding protein-like II"/>
    <property type="match status" value="2"/>
</dbReference>
<dbReference type="PANTHER" id="PTHR11557">
    <property type="entry name" value="PORPHOBILINOGEN DEAMINASE"/>
    <property type="match status" value="1"/>
</dbReference>
<comment type="function">
    <text evidence="1 8">Tetrapolymerization of the monopyrrole PBG into the hydroxymethylbilane pre-uroporphyrinogen in several discrete steps.</text>
</comment>
<dbReference type="PATRIC" id="fig|1298851.3.peg.1859"/>
<dbReference type="GO" id="GO:0006782">
    <property type="term" value="P:protoporphyrinogen IX biosynthetic process"/>
    <property type="evidence" value="ECO:0007669"/>
    <property type="project" value="UniProtKB-UniRule"/>
</dbReference>
<dbReference type="InterPro" id="IPR022419">
    <property type="entry name" value="Porphobilin_deaminase_cofac_BS"/>
</dbReference>
<keyword evidence="5 8" id="KW-0808">Transferase</keyword>
<dbReference type="SUPFAM" id="SSF54782">
    <property type="entry name" value="Porphobilinogen deaminase (hydroxymethylbilane synthase), C-terminal domain"/>
    <property type="match status" value="1"/>
</dbReference>
<dbReference type="AlphaFoldDB" id="A0A0S3QW53"/>
<keyword evidence="6 8" id="KW-0627">Porphyrin biosynthesis</keyword>
<evidence type="ECO:0000256" key="4">
    <source>
        <dbReference type="ARBA" id="ARBA00011245"/>
    </source>
</evidence>
<comment type="cofactor">
    <cofactor evidence="8">
        <name>dipyrromethane</name>
        <dbReference type="ChEBI" id="CHEBI:60342"/>
    </cofactor>
    <text evidence="8">Binds 1 dipyrromethane group covalently.</text>
</comment>
<feature type="domain" description="Porphobilinogen deaminase N-terminal" evidence="9">
    <location>
        <begin position="3"/>
        <end position="202"/>
    </location>
</feature>
<feature type="domain" description="Porphobilinogen deaminase C-terminal" evidence="10">
    <location>
        <begin position="218"/>
        <end position="287"/>
    </location>
</feature>
<evidence type="ECO:0000256" key="5">
    <source>
        <dbReference type="ARBA" id="ARBA00022679"/>
    </source>
</evidence>
<dbReference type="SUPFAM" id="SSF53850">
    <property type="entry name" value="Periplasmic binding protein-like II"/>
    <property type="match status" value="1"/>
</dbReference>
<gene>
    <name evidence="8 11" type="primary">hemC</name>
    <name evidence="11" type="ORF">TST_1780</name>
</gene>
<dbReference type="EC" id="2.5.1.61" evidence="8"/>
<comment type="pathway">
    <text evidence="2">Porphyrin-containing compound metabolism; protoporphyrin-IX biosynthesis; coproporphyrinogen-III from 5-aminolevulinate: step 2/4.</text>
</comment>
<evidence type="ECO:0000259" key="10">
    <source>
        <dbReference type="Pfam" id="PF03900"/>
    </source>
</evidence>
<proteinExistence type="inferred from homology"/>
<comment type="miscellaneous">
    <text evidence="8">The porphobilinogen subunits are added to the dipyrromethane group.</text>
</comment>
<protein>
    <recommendedName>
        <fullName evidence="8">Porphobilinogen deaminase</fullName>
        <shortName evidence="8">PBG</shortName>
        <ecNumber evidence="8">2.5.1.61</ecNumber>
    </recommendedName>
    <alternativeName>
        <fullName evidence="8">Hydroxymethylbilane synthase</fullName>
        <shortName evidence="8">HMBS</shortName>
    </alternativeName>
    <alternativeName>
        <fullName evidence="8">Pre-uroporphyrinogen synthase</fullName>
    </alternativeName>
</protein>
<accession>A0A0S3QW53</accession>
<evidence type="ECO:0000256" key="1">
    <source>
        <dbReference type="ARBA" id="ARBA00002869"/>
    </source>
</evidence>
<dbReference type="PROSITE" id="PS00533">
    <property type="entry name" value="PORPHOBILINOGEN_DEAM"/>
    <property type="match status" value="1"/>
</dbReference>
<keyword evidence="12" id="KW-1185">Reference proteome</keyword>
<dbReference type="Gene3D" id="3.30.160.40">
    <property type="entry name" value="Porphobilinogen deaminase, C-terminal domain"/>
    <property type="match status" value="1"/>
</dbReference>
<sequence>MKIRIGTRGSKLALWQANHVKEQIERKLGWEVELVIIKTKGDKITDVPLAKVGGKGLFVKEIEEALLRKEVDIAVHSLKDMPAELPEGLEIIAFTERESPWDLLISNEPLKLEDLAGKRVGTSSLRRTAQLKQLVPEANILTLRGNLDTRLRKLQEGQYDAIIVAEAGVKRLQVEVKYSRVLKEFIPAIGQGILAIEARKGEFEEIRAILDNPKSRAEATAERAFLEMIGGSCQIPVGAFAQALDGKLHLKGFIAHPSGNPFFKGEMEGTLEDAASTGKSLAEKLLKEGGLKILQEIGIC</sequence>
<dbReference type="Pfam" id="PF01379">
    <property type="entry name" value="Porphobil_deam"/>
    <property type="match status" value="1"/>
</dbReference>
<dbReference type="FunFam" id="3.40.190.10:FF:000005">
    <property type="entry name" value="Porphobilinogen deaminase"/>
    <property type="match status" value="1"/>
</dbReference>